<protein>
    <submittedName>
        <fullName evidence="3">AAU3 protein</fullName>
    </submittedName>
</protein>
<dbReference type="InterPro" id="IPR036390">
    <property type="entry name" value="WH_DNA-bd_sf"/>
</dbReference>
<dbReference type="InterPro" id="IPR000944">
    <property type="entry name" value="Tscrpt_reg_Rrf2"/>
</dbReference>
<evidence type="ECO:0000256" key="1">
    <source>
        <dbReference type="ARBA" id="ARBA00023125"/>
    </source>
</evidence>
<dbReference type="InterPro" id="IPR036388">
    <property type="entry name" value="WH-like_DNA-bd_sf"/>
</dbReference>
<reference evidence="3 4" key="1">
    <citation type="journal article" date="2006" name="Mol. Plant Microbe Interact.">
        <title>Identification of open reading frames unique to a select agent: Ralstonia solanacearum race 3 biovar 2.</title>
        <authorList>
            <person name="Gabriel D.W."/>
            <person name="Allen C."/>
            <person name="Schell M."/>
            <person name="Denny T.P."/>
            <person name="Greenberg J.T."/>
            <person name="Duan Y.P."/>
            <person name="Flores-Cruz Z."/>
            <person name="Huang Q."/>
            <person name="Clifford J.M."/>
            <person name="Presting G."/>
            <person name="Gonzalez E.T."/>
            <person name="Reddy J."/>
            <person name="Elphinstone J."/>
            <person name="Swanson J."/>
            <person name="Yao J."/>
            <person name="Mulholland V."/>
            <person name="Liu L."/>
            <person name="Farmerie W."/>
            <person name="Patnaikuni M."/>
            <person name="Balogh B."/>
            <person name="Norman D."/>
            <person name="Alvarez A."/>
            <person name="Castillo J.A."/>
            <person name="Jones J."/>
            <person name="Saddler G."/>
            <person name="Walunas T."/>
            <person name="Zhukov A."/>
            <person name="Mikhailova N."/>
        </authorList>
    </citation>
    <scope>NUCLEOTIDE SEQUENCE [LARGE SCALE GENOMIC DNA]</scope>
    <source>
        <strain evidence="3 4">UW551</strain>
    </source>
</reference>
<gene>
    <name evidence="3" type="ORF">RRSL_04176</name>
</gene>
<comment type="caution">
    <text evidence="3">The sequence shown here is derived from an EMBL/GenBank/DDBJ whole genome shotgun (WGS) entry which is preliminary data.</text>
</comment>
<dbReference type="NCBIfam" id="TIGR00738">
    <property type="entry name" value="rrf2_super"/>
    <property type="match status" value="1"/>
</dbReference>
<dbReference type="SUPFAM" id="SSF46785">
    <property type="entry name" value="Winged helix' DNA-binding domain"/>
    <property type="match status" value="1"/>
</dbReference>
<accession>A0AB33VIX0</accession>
<dbReference type="GO" id="GO:0003677">
    <property type="term" value="F:DNA binding"/>
    <property type="evidence" value="ECO:0007669"/>
    <property type="project" value="UniProtKB-KW"/>
</dbReference>
<keyword evidence="1" id="KW-0238">DNA-binding</keyword>
<dbReference type="PROSITE" id="PS51197">
    <property type="entry name" value="HTH_RRF2_2"/>
    <property type="match status" value="1"/>
</dbReference>
<proteinExistence type="predicted"/>
<evidence type="ECO:0000256" key="2">
    <source>
        <dbReference type="SAM" id="MobiDB-lite"/>
    </source>
</evidence>
<dbReference type="AlphaFoldDB" id="A0AB33VIX0"/>
<dbReference type="GO" id="GO:0003700">
    <property type="term" value="F:DNA-binding transcription factor activity"/>
    <property type="evidence" value="ECO:0007669"/>
    <property type="project" value="TreeGrafter"/>
</dbReference>
<dbReference type="Gene3D" id="1.10.10.10">
    <property type="entry name" value="Winged helix-like DNA-binding domain superfamily/Winged helix DNA-binding domain"/>
    <property type="match status" value="1"/>
</dbReference>
<organism evidence="3 4">
    <name type="scientific">Ralstonia solanacearum (strain UW551)</name>
    <dbReference type="NCBI Taxonomy" id="342110"/>
    <lineage>
        <taxon>Bacteria</taxon>
        <taxon>Pseudomonadati</taxon>
        <taxon>Pseudomonadota</taxon>
        <taxon>Betaproteobacteria</taxon>
        <taxon>Burkholderiales</taxon>
        <taxon>Burkholderiaceae</taxon>
        <taxon>Ralstonia</taxon>
        <taxon>Ralstonia solanacearum species complex</taxon>
    </lineage>
</organism>
<dbReference type="GO" id="GO:0005829">
    <property type="term" value="C:cytosol"/>
    <property type="evidence" value="ECO:0007669"/>
    <property type="project" value="TreeGrafter"/>
</dbReference>
<sequence>MLRSADRPAPSAGRVPAMRLTDYTDYSLRTLIYVAVHPDTLVTIQQIADAFGIPKNHLIKIVQGLGQDGFLHTVRGRAGGITLGRPAADINIGDVVRSTEPDFSLVECFHGADNHCIITRVCGLRGVLAAALQAYFEVLDTYTLQDLIDKPAALNRVLAEGVAVSMPRPGKGRAPKAAPAASTRARKSS</sequence>
<evidence type="ECO:0000313" key="4">
    <source>
        <dbReference type="Proteomes" id="UP000005933"/>
    </source>
</evidence>
<evidence type="ECO:0000313" key="3">
    <source>
        <dbReference type="EMBL" id="EAP74231.1"/>
    </source>
</evidence>
<dbReference type="Pfam" id="PF02082">
    <property type="entry name" value="Rrf2"/>
    <property type="match status" value="1"/>
</dbReference>
<dbReference type="PANTHER" id="PTHR33221:SF4">
    <property type="entry name" value="HTH-TYPE TRANSCRIPTIONAL REPRESSOR NSRR"/>
    <property type="match status" value="1"/>
</dbReference>
<dbReference type="Proteomes" id="UP000005933">
    <property type="component" value="Unassembled WGS sequence"/>
</dbReference>
<name>A0AB33VIX0_RALSU</name>
<dbReference type="EMBL" id="AAKL01000005">
    <property type="protein sequence ID" value="EAP74231.1"/>
    <property type="molecule type" value="Genomic_DNA"/>
</dbReference>
<feature type="region of interest" description="Disordered" evidence="2">
    <location>
        <begin position="167"/>
        <end position="189"/>
    </location>
</feature>
<dbReference type="PANTHER" id="PTHR33221">
    <property type="entry name" value="WINGED HELIX-TURN-HELIX TRANSCRIPTIONAL REGULATOR, RRF2 FAMILY"/>
    <property type="match status" value="1"/>
</dbReference>